<dbReference type="FunFam" id="3.40.50.2000:FF:000020">
    <property type="entry name" value="Glycosyltransferase"/>
    <property type="match status" value="1"/>
</dbReference>
<evidence type="ECO:0000256" key="2">
    <source>
        <dbReference type="ARBA" id="ARBA00022679"/>
    </source>
</evidence>
<dbReference type="EMBL" id="CM000138">
    <property type="protein sequence ID" value="EAZ13452.1"/>
    <property type="molecule type" value="Genomic_DNA"/>
</dbReference>
<dbReference type="Proteomes" id="UP000007752">
    <property type="component" value="Chromosome 1"/>
</dbReference>
<evidence type="ECO:0000313" key="5">
    <source>
        <dbReference type="EMBL" id="EAZ13452.1"/>
    </source>
</evidence>
<dbReference type="SUPFAM" id="SSF53756">
    <property type="entry name" value="UDP-Glycosyltransferase/glycogen phosphorylase"/>
    <property type="match status" value="1"/>
</dbReference>
<dbReference type="GO" id="GO:0035251">
    <property type="term" value="F:UDP-glucosyltransferase activity"/>
    <property type="evidence" value="ECO:0007669"/>
    <property type="project" value="InterPro"/>
</dbReference>
<organism evidence="5">
    <name type="scientific">Oryza sativa subsp. japonica</name>
    <name type="common">Rice</name>
    <dbReference type="NCBI Taxonomy" id="39947"/>
    <lineage>
        <taxon>Eukaryota</taxon>
        <taxon>Viridiplantae</taxon>
        <taxon>Streptophyta</taxon>
        <taxon>Embryophyta</taxon>
        <taxon>Tracheophyta</taxon>
        <taxon>Spermatophyta</taxon>
        <taxon>Magnoliopsida</taxon>
        <taxon>Liliopsida</taxon>
        <taxon>Poales</taxon>
        <taxon>Poaceae</taxon>
        <taxon>BOP clade</taxon>
        <taxon>Oryzoideae</taxon>
        <taxon>Oryzeae</taxon>
        <taxon>Oryzinae</taxon>
        <taxon>Oryza</taxon>
        <taxon>Oryza sativa</taxon>
    </lineage>
</organism>
<reference evidence="5" key="2">
    <citation type="submission" date="2008-12" db="EMBL/GenBank/DDBJ databases">
        <title>Improved gene annotation of the rice (Oryza sativa) genomes.</title>
        <authorList>
            <person name="Wang J."/>
            <person name="Li R."/>
            <person name="Fan W."/>
            <person name="Huang Q."/>
            <person name="Zhang J."/>
            <person name="Zhou Y."/>
            <person name="Hu Y."/>
            <person name="Zi S."/>
            <person name="Li J."/>
            <person name="Ni P."/>
            <person name="Zheng H."/>
            <person name="Zhang Y."/>
            <person name="Zhao M."/>
            <person name="Hao Q."/>
            <person name="McDermott J."/>
            <person name="Samudrala R."/>
            <person name="Kristiansen K."/>
            <person name="Wong G.K.-S."/>
        </authorList>
    </citation>
    <scope>NUCLEOTIDE SEQUENCE</scope>
</reference>
<dbReference type="AlphaFoldDB" id="A2ZXK5"/>
<gene>
    <name evidence="5" type="ORF">OsJ_03368</name>
</gene>
<dbReference type="Gene3D" id="3.40.50.2000">
    <property type="entry name" value="Glycogen Phosphorylase B"/>
    <property type="match status" value="2"/>
</dbReference>
<sequence length="440" mass="48606">MSPKKLAVIYPPPGMISHLVSTVELGKLLAAQGLDITIVLGGHDEKEAAATATTSFLAEAAAANPELSFHRLPQPTLQCDVPADDYVSRIFEFARSSGPDLRDFLRSTSPAVLIIDFFCYSALNIGAELGIPTYFFLTTCIASVAFMLYLPVVQGENTLSFRDLGGDLVHAPGIPPIPADHLPRSQFDRDSMSSNHFLALSEQGVERRRLHCIGPLIKPREDDSAERHECLAWLDAQPKDSVLFLCFGSMGVFSVEQIKQVAVGLETSGHRFLWVVRRPPGFEHVTGPDLEALIFPEGFLRRTKGRGLVVMSWAPQREVLEHGAVGGFVTHCGWNSVLEAVTAGVPMLAWPLYAEQRMNKVFLVEEMRLAVAVEGYDKGVVTAEEIQEKARWIMDSDGGRELRERTLAAMREVKEALSDKGEFKIALLQLTSQWKNYNNS</sequence>
<reference evidence="5" key="1">
    <citation type="journal article" date="2005" name="PLoS Biol.">
        <title>The genomes of Oryza sativa: a history of duplications.</title>
        <authorList>
            <person name="Yu J."/>
            <person name="Wang J."/>
            <person name="Lin W."/>
            <person name="Li S."/>
            <person name="Li H."/>
            <person name="Zhou J."/>
            <person name="Ni P."/>
            <person name="Dong W."/>
            <person name="Hu S."/>
            <person name="Zeng C."/>
            <person name="Zhang J."/>
            <person name="Zhang Y."/>
            <person name="Li R."/>
            <person name="Xu Z."/>
            <person name="Li S."/>
            <person name="Li X."/>
            <person name="Zheng H."/>
            <person name="Cong L."/>
            <person name="Lin L."/>
            <person name="Yin J."/>
            <person name="Geng J."/>
            <person name="Li G."/>
            <person name="Shi J."/>
            <person name="Liu J."/>
            <person name="Lv H."/>
            <person name="Li J."/>
            <person name="Wang J."/>
            <person name="Deng Y."/>
            <person name="Ran L."/>
            <person name="Shi X."/>
            <person name="Wang X."/>
            <person name="Wu Q."/>
            <person name="Li C."/>
            <person name="Ren X."/>
            <person name="Wang J."/>
            <person name="Wang X."/>
            <person name="Li D."/>
            <person name="Liu D."/>
            <person name="Zhang X."/>
            <person name="Ji Z."/>
            <person name="Zhao W."/>
            <person name="Sun Y."/>
            <person name="Zhang Z."/>
            <person name="Bao J."/>
            <person name="Han Y."/>
            <person name="Dong L."/>
            <person name="Ji J."/>
            <person name="Chen P."/>
            <person name="Wu S."/>
            <person name="Liu J."/>
            <person name="Xiao Y."/>
            <person name="Bu D."/>
            <person name="Tan J."/>
            <person name="Yang L."/>
            <person name="Ye C."/>
            <person name="Zhang J."/>
            <person name="Xu J."/>
            <person name="Zhou Y."/>
            <person name="Yu Y."/>
            <person name="Zhang B."/>
            <person name="Zhuang S."/>
            <person name="Wei H."/>
            <person name="Liu B."/>
            <person name="Lei M."/>
            <person name="Yu H."/>
            <person name="Li Y."/>
            <person name="Xu H."/>
            <person name="Wei S."/>
            <person name="He X."/>
            <person name="Fang L."/>
            <person name="Zhang Z."/>
            <person name="Zhang Y."/>
            <person name="Huang X."/>
            <person name="Su Z."/>
            <person name="Tong W."/>
            <person name="Li J."/>
            <person name="Tong Z."/>
            <person name="Li S."/>
            <person name="Ye J."/>
            <person name="Wang L."/>
            <person name="Fang L."/>
            <person name="Lei T."/>
            <person name="Chen C."/>
            <person name="Chen H."/>
            <person name="Xu Z."/>
            <person name="Li H."/>
            <person name="Huang H."/>
            <person name="Zhang F."/>
            <person name="Xu H."/>
            <person name="Li N."/>
            <person name="Zhao C."/>
            <person name="Li S."/>
            <person name="Dong L."/>
            <person name="Huang Y."/>
            <person name="Li L."/>
            <person name="Xi Y."/>
            <person name="Qi Q."/>
            <person name="Li W."/>
            <person name="Zhang B."/>
            <person name="Hu W."/>
            <person name="Zhang Y."/>
            <person name="Tian X."/>
            <person name="Jiao Y."/>
            <person name="Liang X."/>
            <person name="Jin J."/>
            <person name="Gao L."/>
            <person name="Zheng W."/>
            <person name="Hao B."/>
            <person name="Liu S."/>
            <person name="Wang W."/>
            <person name="Yuan L."/>
            <person name="Cao M."/>
            <person name="McDermott J."/>
            <person name="Samudrala R."/>
            <person name="Wang J."/>
            <person name="Wong G.K."/>
            <person name="Yang H."/>
        </authorList>
    </citation>
    <scope>NUCLEOTIDE SEQUENCE [LARGE SCALE GENOMIC DNA]</scope>
</reference>
<dbReference type="InterPro" id="IPR002213">
    <property type="entry name" value="UDP_glucos_trans"/>
</dbReference>
<protein>
    <recommendedName>
        <fullName evidence="4">Glycosyltransferase</fullName>
        <ecNumber evidence="4">2.4.1.-</ecNumber>
    </recommendedName>
</protein>
<keyword evidence="3" id="KW-0328">Glycosyltransferase</keyword>
<dbReference type="PANTHER" id="PTHR48048">
    <property type="entry name" value="GLYCOSYLTRANSFERASE"/>
    <property type="match status" value="1"/>
</dbReference>
<dbReference type="Pfam" id="PF00201">
    <property type="entry name" value="UDPGT"/>
    <property type="match status" value="1"/>
</dbReference>
<comment type="similarity">
    <text evidence="1 3">Belongs to the UDP-glycosyltransferase family.</text>
</comment>
<dbReference type="InterPro" id="IPR035595">
    <property type="entry name" value="UDP_glycos_trans_CS"/>
</dbReference>
<evidence type="ECO:0000256" key="4">
    <source>
        <dbReference type="RuleBase" id="RU362057"/>
    </source>
</evidence>
<dbReference type="CDD" id="cd03784">
    <property type="entry name" value="GT1_Gtf-like"/>
    <property type="match status" value="1"/>
</dbReference>
<dbReference type="EC" id="2.4.1.-" evidence="4"/>
<evidence type="ECO:0000256" key="3">
    <source>
        <dbReference type="RuleBase" id="RU003718"/>
    </source>
</evidence>
<evidence type="ECO:0000256" key="1">
    <source>
        <dbReference type="ARBA" id="ARBA00009995"/>
    </source>
</evidence>
<dbReference type="PROSITE" id="PS00375">
    <property type="entry name" value="UDPGT"/>
    <property type="match status" value="1"/>
</dbReference>
<dbReference type="InterPro" id="IPR050481">
    <property type="entry name" value="UDP-glycosyltransf_plant"/>
</dbReference>
<name>A2ZXK5_ORYSJ</name>
<keyword evidence="2 3" id="KW-0808">Transferase</keyword>
<proteinExistence type="inferred from homology"/>
<accession>A2ZXK5</accession>
<dbReference type="PANTHER" id="PTHR48048:SF3">
    <property type="entry name" value="GLYCOSYLTRANSFERASE"/>
    <property type="match status" value="1"/>
</dbReference>